<sequence>MEIKTNSMINNEANDEYFIPIQPDHAVALTMNFPQFSEPIQSKASLIQTDFDYNCPDCLADLFGPLMAPYAVLQKQSDAYRLRLEYIAYQRYLTMKSYLFDSFEKDFKTRWKSTFRHPFKYDIKGFLPRKAAIGRYISMILSGWVFIIGIGILIFAIYLIFITDHRQPMATLIRTLSKFYRTFFFQGIIGYLIFYSILLIVSTLCILLGAFVCSFLLTLSGILIVLMASALTIILPIIFIFSKSVFITKLERYMRVSIRDYDDIPENPITIFWTELQLKYSCCGLDNPISDYRESYFHTLTGEDVPASCCTNGTSCTSSPTITNSFIDQSCLPQAKSFVDSAIQVASIGHIVLGTLLLFILISVGVFFLYMKSAKKALDRYNQFIIKSMVSTFEQYEKEIGVFKNAIPEEINFHNKQQIRGILPITPTVIRVKNPRIMNYFGFD</sequence>
<proteinExistence type="predicted"/>
<dbReference type="GO" id="GO:0016020">
    <property type="term" value="C:membrane"/>
    <property type="evidence" value="ECO:0007669"/>
    <property type="project" value="UniProtKB-SubCell"/>
</dbReference>
<dbReference type="Pfam" id="PF00335">
    <property type="entry name" value="Tetraspanin"/>
    <property type="match status" value="1"/>
</dbReference>
<keyword evidence="3 5" id="KW-1133">Transmembrane helix</keyword>
<comment type="caution">
    <text evidence="6">The sequence shown here is derived from an EMBL/GenBank/DDBJ whole genome shotgun (WGS) entry which is preliminary data.</text>
</comment>
<feature type="transmembrane region" description="Helical" evidence="5">
    <location>
        <begin position="215"/>
        <end position="241"/>
    </location>
</feature>
<evidence type="ECO:0000256" key="5">
    <source>
        <dbReference type="SAM" id="Phobius"/>
    </source>
</evidence>
<evidence type="ECO:0000256" key="4">
    <source>
        <dbReference type="ARBA" id="ARBA00023136"/>
    </source>
</evidence>
<comment type="subcellular location">
    <subcellularLocation>
        <location evidence="1">Membrane</location>
        <topology evidence="1">Multi-pass membrane protein</topology>
    </subcellularLocation>
</comment>
<feature type="transmembrane region" description="Helical" evidence="5">
    <location>
        <begin position="136"/>
        <end position="163"/>
    </location>
</feature>
<gene>
    <name evidence="6" type="ORF">WKI299_LOCUS19379</name>
</gene>
<reference evidence="6" key="1">
    <citation type="submission" date="2021-02" db="EMBL/GenBank/DDBJ databases">
        <authorList>
            <person name="Nowell W R."/>
        </authorList>
    </citation>
    <scope>NUCLEOTIDE SEQUENCE</scope>
</reference>
<evidence type="ECO:0000313" key="6">
    <source>
        <dbReference type="EMBL" id="CAF2097070.1"/>
    </source>
</evidence>
<dbReference type="Proteomes" id="UP000663856">
    <property type="component" value="Unassembled WGS sequence"/>
</dbReference>
<dbReference type="EMBL" id="CAJNRF010008062">
    <property type="protein sequence ID" value="CAF2097070.1"/>
    <property type="molecule type" value="Genomic_DNA"/>
</dbReference>
<dbReference type="AlphaFoldDB" id="A0A816TIW2"/>
<feature type="transmembrane region" description="Helical" evidence="5">
    <location>
        <begin position="348"/>
        <end position="370"/>
    </location>
</feature>
<dbReference type="Gene3D" id="1.10.1450.10">
    <property type="entry name" value="Tetraspanin"/>
    <property type="match status" value="1"/>
</dbReference>
<dbReference type="InterPro" id="IPR008952">
    <property type="entry name" value="Tetraspanin_EC2_sf"/>
</dbReference>
<evidence type="ECO:0000256" key="1">
    <source>
        <dbReference type="ARBA" id="ARBA00004141"/>
    </source>
</evidence>
<protein>
    <recommendedName>
        <fullName evidence="8">Tetraspanin</fullName>
    </recommendedName>
</protein>
<keyword evidence="4 5" id="KW-0472">Membrane</keyword>
<feature type="transmembrane region" description="Helical" evidence="5">
    <location>
        <begin position="183"/>
        <end position="208"/>
    </location>
</feature>
<evidence type="ECO:0000313" key="7">
    <source>
        <dbReference type="Proteomes" id="UP000663856"/>
    </source>
</evidence>
<dbReference type="SUPFAM" id="SSF48652">
    <property type="entry name" value="Tetraspanin"/>
    <property type="match status" value="1"/>
</dbReference>
<evidence type="ECO:0008006" key="8">
    <source>
        <dbReference type="Google" id="ProtNLM"/>
    </source>
</evidence>
<name>A0A816TIW2_9BILA</name>
<dbReference type="InterPro" id="IPR018499">
    <property type="entry name" value="Tetraspanin/Peripherin"/>
</dbReference>
<keyword evidence="2 5" id="KW-0812">Transmembrane</keyword>
<evidence type="ECO:0000256" key="2">
    <source>
        <dbReference type="ARBA" id="ARBA00022692"/>
    </source>
</evidence>
<accession>A0A816TIW2</accession>
<evidence type="ECO:0000256" key="3">
    <source>
        <dbReference type="ARBA" id="ARBA00022989"/>
    </source>
</evidence>
<organism evidence="6 7">
    <name type="scientific">Rotaria magnacalcarata</name>
    <dbReference type="NCBI Taxonomy" id="392030"/>
    <lineage>
        <taxon>Eukaryota</taxon>
        <taxon>Metazoa</taxon>
        <taxon>Spiralia</taxon>
        <taxon>Gnathifera</taxon>
        <taxon>Rotifera</taxon>
        <taxon>Eurotatoria</taxon>
        <taxon>Bdelloidea</taxon>
        <taxon>Philodinida</taxon>
        <taxon>Philodinidae</taxon>
        <taxon>Rotaria</taxon>
    </lineage>
</organism>